<keyword evidence="3" id="KW-1185">Reference proteome</keyword>
<accession>A0A812P005</accession>
<name>A0A812P005_9DINO</name>
<evidence type="ECO:0000313" key="2">
    <source>
        <dbReference type="EMBL" id="CAE7322718.1"/>
    </source>
</evidence>
<dbReference type="OrthoDB" id="424823at2759"/>
<gene>
    <name evidence="2" type="primary">ychF</name>
    <name evidence="2" type="ORF">SNAT2548_LOCUS16907</name>
</gene>
<organism evidence="2 3">
    <name type="scientific">Symbiodinium natans</name>
    <dbReference type="NCBI Taxonomy" id="878477"/>
    <lineage>
        <taxon>Eukaryota</taxon>
        <taxon>Sar</taxon>
        <taxon>Alveolata</taxon>
        <taxon>Dinophyceae</taxon>
        <taxon>Suessiales</taxon>
        <taxon>Symbiodiniaceae</taxon>
        <taxon>Symbiodinium</taxon>
    </lineage>
</organism>
<feature type="chain" id="PRO_5032695310" evidence="1">
    <location>
        <begin position="22"/>
        <end position="129"/>
    </location>
</feature>
<dbReference type="EMBL" id="CAJNDS010002095">
    <property type="protein sequence ID" value="CAE7322718.1"/>
    <property type="molecule type" value="Genomic_DNA"/>
</dbReference>
<comment type="caution">
    <text evidence="2">The sequence shown here is derived from an EMBL/GenBank/DDBJ whole genome shotgun (WGS) entry which is preliminary data.</text>
</comment>
<proteinExistence type="predicted"/>
<protein>
    <submittedName>
        <fullName evidence="2">YchF protein</fullName>
    </submittedName>
</protein>
<dbReference type="AlphaFoldDB" id="A0A812P005"/>
<dbReference type="CDD" id="cd02980">
    <property type="entry name" value="TRX_Fd_family"/>
    <property type="match status" value="1"/>
</dbReference>
<sequence length="129" mass="14269">MRAARPRVLLWACLAFLLGRGFVLPGLTNRGSRVARAAERREITKVEICIHRDCKRRGGGAKLRKVFEDLAAGTDIEVGEYDCFDECPFGPNVRTLSGPDDQFGRVLNGVKGEKKVAEILGVDLPEEEK</sequence>
<reference evidence="2" key="1">
    <citation type="submission" date="2021-02" db="EMBL/GenBank/DDBJ databases">
        <authorList>
            <person name="Dougan E. K."/>
            <person name="Rhodes N."/>
            <person name="Thang M."/>
            <person name="Chan C."/>
        </authorList>
    </citation>
    <scope>NUCLEOTIDE SEQUENCE</scope>
</reference>
<keyword evidence="1" id="KW-0732">Signal</keyword>
<evidence type="ECO:0000256" key="1">
    <source>
        <dbReference type="SAM" id="SignalP"/>
    </source>
</evidence>
<evidence type="ECO:0000313" key="3">
    <source>
        <dbReference type="Proteomes" id="UP000604046"/>
    </source>
</evidence>
<feature type="signal peptide" evidence="1">
    <location>
        <begin position="1"/>
        <end position="21"/>
    </location>
</feature>
<dbReference type="Proteomes" id="UP000604046">
    <property type="component" value="Unassembled WGS sequence"/>
</dbReference>